<gene>
    <name evidence="1" type="ORF">EJB06_31080</name>
</gene>
<organism evidence="1 2">
    <name type="scientific">Massilia atriviolacea</name>
    <dbReference type="NCBI Taxonomy" id="2495579"/>
    <lineage>
        <taxon>Bacteria</taxon>
        <taxon>Pseudomonadati</taxon>
        <taxon>Pseudomonadota</taxon>
        <taxon>Betaproteobacteria</taxon>
        <taxon>Burkholderiales</taxon>
        <taxon>Oxalobacteraceae</taxon>
        <taxon>Telluria group</taxon>
        <taxon>Massilia</taxon>
    </lineage>
</organism>
<keyword evidence="2" id="KW-1185">Reference proteome</keyword>
<dbReference type="Proteomes" id="UP000278085">
    <property type="component" value="Unassembled WGS sequence"/>
</dbReference>
<evidence type="ECO:0000313" key="2">
    <source>
        <dbReference type="Proteomes" id="UP000278085"/>
    </source>
</evidence>
<evidence type="ECO:0000313" key="1">
    <source>
        <dbReference type="EMBL" id="RSZ55133.1"/>
    </source>
</evidence>
<sequence>MSFKFDLTLASFLDSKTDRCLLLGDVKHGQKSLEFLKAAVERLALVLTKHQVLILVEGPRNGEIVENDQRNFAILKKHGADIRGCEDDLSLSTEKEINAIKDSKFVLADGLESIYREACDREQYLLGKRIVDANESWERQIATELVVYEKVILCCGTSHLPAFAGAKFKNKHQMHRGLINTPHFKSFICGFAVESSNDQHGWYVPEKFDSPGSFGKVRTIE</sequence>
<protein>
    <submittedName>
        <fullName evidence="1">Uncharacterized protein</fullName>
    </submittedName>
</protein>
<dbReference type="AlphaFoldDB" id="A0A430HC86"/>
<dbReference type="OrthoDB" id="8673673at2"/>
<dbReference type="RefSeq" id="WP_126077898.1">
    <property type="nucleotide sequence ID" value="NZ_CP051166.1"/>
</dbReference>
<accession>A0A430HC86</accession>
<name>A0A430HC86_9BURK</name>
<dbReference type="EMBL" id="RXLQ01000037">
    <property type="protein sequence ID" value="RSZ55133.1"/>
    <property type="molecule type" value="Genomic_DNA"/>
</dbReference>
<proteinExistence type="predicted"/>
<comment type="caution">
    <text evidence="1">The sequence shown here is derived from an EMBL/GenBank/DDBJ whole genome shotgun (WGS) entry which is preliminary data.</text>
</comment>
<reference evidence="1 2" key="1">
    <citation type="submission" date="2018-12" db="EMBL/GenBank/DDBJ databases">
        <authorList>
            <person name="Yang E."/>
        </authorList>
    </citation>
    <scope>NUCLEOTIDE SEQUENCE [LARGE SCALE GENOMIC DNA]</scope>
    <source>
        <strain evidence="1 2">SOD</strain>
    </source>
</reference>